<feature type="signal peptide" evidence="2">
    <location>
        <begin position="1"/>
        <end position="26"/>
    </location>
</feature>
<dbReference type="Proteomes" id="UP000474042">
    <property type="component" value="Unassembled WGS sequence"/>
</dbReference>
<dbReference type="Pfam" id="PF20046">
    <property type="entry name" value="DUF6448"/>
    <property type="match status" value="1"/>
</dbReference>
<dbReference type="AlphaFoldDB" id="A0A6L9ES07"/>
<feature type="transmembrane region" description="Helical" evidence="1">
    <location>
        <begin position="206"/>
        <end position="226"/>
    </location>
</feature>
<keyword evidence="2" id="KW-0732">Signal</keyword>
<sequence>MIKSKTMASLLVALTLVVALPTMASAHCDTMDGPTVADGKKAIESNNINYVLKWVTPENEKEISEIFDLSMKVKDLSPEAKEISQNYFFENLVRLHRTAEGAPFTGLKPSGTAIDEKVLAADKSIEVGNLSTIENLVEKDKVPELKERFEKVMALKDYDVNDVEAGREYIEAYVKYFKFAEGEEEAHGAEATSLEKSHDEAETLPVIPWSLAGVFGLTTLILGIAYHKKACK</sequence>
<accession>A0A6L9ES07</accession>
<gene>
    <name evidence="3" type="ORF">GND98_016635</name>
</gene>
<keyword evidence="1" id="KW-0472">Membrane</keyword>
<evidence type="ECO:0000256" key="2">
    <source>
        <dbReference type="SAM" id="SignalP"/>
    </source>
</evidence>
<evidence type="ECO:0000313" key="4">
    <source>
        <dbReference type="Proteomes" id="UP000474042"/>
    </source>
</evidence>
<keyword evidence="1" id="KW-0812">Transmembrane</keyword>
<dbReference type="EMBL" id="WOFV02000074">
    <property type="protein sequence ID" value="NAS19436.1"/>
    <property type="molecule type" value="Genomic_DNA"/>
</dbReference>
<comment type="caution">
    <text evidence="3">The sequence shown here is derived from an EMBL/GenBank/DDBJ whole genome shotgun (WGS) entry which is preliminary data.</text>
</comment>
<name>A0A6L9ES07_CLOBU</name>
<dbReference type="InterPro" id="IPR045613">
    <property type="entry name" value="DUF6448"/>
</dbReference>
<keyword evidence="1" id="KW-1133">Transmembrane helix</keyword>
<protein>
    <submittedName>
        <fullName evidence="3">LysM domain-containing protein</fullName>
    </submittedName>
</protein>
<evidence type="ECO:0000313" key="3">
    <source>
        <dbReference type="EMBL" id="NAS19436.1"/>
    </source>
</evidence>
<evidence type="ECO:0000256" key="1">
    <source>
        <dbReference type="SAM" id="Phobius"/>
    </source>
</evidence>
<reference evidence="3 4" key="1">
    <citation type="submission" date="2020-01" db="EMBL/GenBank/DDBJ databases">
        <title>Genome sequence of a 1,3-propanediol producer, Clostridium butyricum S3.</title>
        <authorList>
            <person name="Zhou J."/>
        </authorList>
    </citation>
    <scope>NUCLEOTIDE SEQUENCE [LARGE SCALE GENOMIC DNA]</scope>
    <source>
        <strain evidence="3 4">S3</strain>
    </source>
</reference>
<proteinExistence type="predicted"/>
<organism evidence="3 4">
    <name type="scientific">Clostridium butyricum</name>
    <dbReference type="NCBI Taxonomy" id="1492"/>
    <lineage>
        <taxon>Bacteria</taxon>
        <taxon>Bacillati</taxon>
        <taxon>Bacillota</taxon>
        <taxon>Clostridia</taxon>
        <taxon>Eubacteriales</taxon>
        <taxon>Clostridiaceae</taxon>
        <taxon>Clostridium</taxon>
    </lineage>
</organism>
<feature type="chain" id="PRO_5026849131" evidence="2">
    <location>
        <begin position="27"/>
        <end position="232"/>
    </location>
</feature>